<gene>
    <name evidence="2" type="ORF">SADUNF_Sadunf06G0064800</name>
</gene>
<evidence type="ECO:0000313" key="2">
    <source>
        <dbReference type="EMBL" id="KAF9679911.1"/>
    </source>
</evidence>
<reference evidence="2 3" key="1">
    <citation type="submission" date="2020-10" db="EMBL/GenBank/DDBJ databases">
        <title>Plant Genome Project.</title>
        <authorList>
            <person name="Zhang R.-G."/>
        </authorList>
    </citation>
    <scope>NUCLEOTIDE SEQUENCE [LARGE SCALE GENOMIC DNA]</scope>
    <source>
        <strain evidence="2">FAFU-HL-1</strain>
        <tissue evidence="2">Leaf</tissue>
    </source>
</reference>
<evidence type="ECO:0000313" key="3">
    <source>
        <dbReference type="Proteomes" id="UP000657918"/>
    </source>
</evidence>
<evidence type="ECO:0000256" key="1">
    <source>
        <dbReference type="SAM" id="MobiDB-lite"/>
    </source>
</evidence>
<feature type="region of interest" description="Disordered" evidence="1">
    <location>
        <begin position="567"/>
        <end position="589"/>
    </location>
</feature>
<accession>A0A835N064</accession>
<organism evidence="2 3">
    <name type="scientific">Salix dunnii</name>
    <dbReference type="NCBI Taxonomy" id="1413687"/>
    <lineage>
        <taxon>Eukaryota</taxon>
        <taxon>Viridiplantae</taxon>
        <taxon>Streptophyta</taxon>
        <taxon>Embryophyta</taxon>
        <taxon>Tracheophyta</taxon>
        <taxon>Spermatophyta</taxon>
        <taxon>Magnoliopsida</taxon>
        <taxon>eudicotyledons</taxon>
        <taxon>Gunneridae</taxon>
        <taxon>Pentapetalae</taxon>
        <taxon>rosids</taxon>
        <taxon>fabids</taxon>
        <taxon>Malpighiales</taxon>
        <taxon>Salicaceae</taxon>
        <taxon>Saliceae</taxon>
        <taxon>Salix</taxon>
    </lineage>
</organism>
<proteinExistence type="predicted"/>
<keyword evidence="3" id="KW-1185">Reference proteome</keyword>
<sequence length="589" mass="65892">MSPASPVSYSFDDKDLDDDALWAVIDSAEASHSSSKPRKHPKFHSPSPPPPPPPRRSHFNNKPPSYDPYHRAHKIARFSASSSEVSEGTSSPLAVVRTPILKNSSYYSPESYLSPHIASEVSPVALEMEEKDAVTRHCLSGRFPTVSLFKDYQNAAMAILEKSDFTMISGNPFIKKSGWRKISFYFNISYEIKDKTIEFDDNRNVQRAEFVVRAYMQGGRFSDGWGSCDRREKRFLKPNHDVPSTAETRAKNKACQFGLLLSHYFKLYAVPSLALLDNEKHGASMTLTCLTFFTQFKFHSIHIQKERFFGVTFLESENIVLVRTSFTRKYSHALYPLIAVSVDLGNFMLEQPFSATIQCSLSRSRHDLMLVELALRHNRINEPVEQKKKKVSPKKDGNVTEDGWPLGLRPLNARVGLVRNRDFNGSVSFSTLLSASNSASTDSSSDLDTESTGSFFHDNSLTLGSLIGVSSILELSTRSTRGRTTETLREQKNYKSKPWLFSICSRLSPDVVNTNNNAPSLGHFLEVERRAAANIHRRNMIYGPTDFSPILPDSGVNSQFLGDQIAPQSSSSLGVDGGRRSNTELLQHG</sequence>
<dbReference type="Proteomes" id="UP000657918">
    <property type="component" value="Unassembled WGS sequence"/>
</dbReference>
<feature type="region of interest" description="Disordered" evidence="1">
    <location>
        <begin position="28"/>
        <end position="66"/>
    </location>
</feature>
<dbReference type="PANTHER" id="PTHR37731">
    <property type="entry name" value="PEPTIDE TRANSPORTER FAMILY PROTEIN"/>
    <property type="match status" value="1"/>
</dbReference>
<protein>
    <submittedName>
        <fullName evidence="2">Uncharacterized protein</fullName>
    </submittedName>
</protein>
<dbReference type="AlphaFoldDB" id="A0A835N064"/>
<dbReference type="EMBL" id="JADGMS010000006">
    <property type="protein sequence ID" value="KAF9679911.1"/>
    <property type="molecule type" value="Genomic_DNA"/>
</dbReference>
<comment type="caution">
    <text evidence="2">The sequence shown here is derived from an EMBL/GenBank/DDBJ whole genome shotgun (WGS) entry which is preliminary data.</text>
</comment>
<name>A0A835N064_9ROSI</name>
<feature type="region of interest" description="Disordered" evidence="1">
    <location>
        <begin position="384"/>
        <end position="403"/>
    </location>
</feature>
<dbReference type="PANTHER" id="PTHR37731:SF1">
    <property type="entry name" value="PEPTIDE TRANSPORTER FAMILY PROTEIN"/>
    <property type="match status" value="1"/>
</dbReference>
<dbReference type="OrthoDB" id="762052at2759"/>